<dbReference type="AlphaFoldDB" id="A0A5B6UYR1"/>
<comment type="caution">
    <text evidence="1">The sequence shown here is derived from an EMBL/GenBank/DDBJ whole genome shotgun (WGS) entry which is preliminary data.</text>
</comment>
<dbReference type="InterPro" id="IPR032567">
    <property type="entry name" value="RTL1-rel"/>
</dbReference>
<dbReference type="InterPro" id="IPR043128">
    <property type="entry name" value="Rev_trsase/Diguanyl_cyclase"/>
</dbReference>
<sequence>MSKVAMPVSSSLGQTVLVDQLCKHFPMESQRLAFLVDLLLTIFGELNLILGMDWLTEHGSLNGEIVEKCVRTSGSTRIISSVQANKLLNQDCEPFLAYVINSNTVDNQLSKIWIVCEFSDVFLKELSGYHEIEKLSLQLKCSLVQLRYQLLLIVCHRCKIYWIATLYALIYCHRSPNGSMRLCIDYGKLNKLTIKNQYSLPRIDDLFD</sequence>
<dbReference type="EMBL" id="SMMG02000009">
    <property type="protein sequence ID" value="KAA3461632.1"/>
    <property type="molecule type" value="Genomic_DNA"/>
</dbReference>
<gene>
    <name evidence="1" type="ORF">EPI10_028187</name>
</gene>
<proteinExistence type="predicted"/>
<dbReference type="Proteomes" id="UP000325315">
    <property type="component" value="Unassembled WGS sequence"/>
</dbReference>
<reference evidence="2" key="1">
    <citation type="journal article" date="2019" name="Plant Biotechnol. J.">
        <title>Genome sequencing of the Australian wild diploid species Gossypium australe highlights disease resistance and delayed gland morphogenesis.</title>
        <authorList>
            <person name="Cai Y."/>
            <person name="Cai X."/>
            <person name="Wang Q."/>
            <person name="Wang P."/>
            <person name="Zhang Y."/>
            <person name="Cai C."/>
            <person name="Xu Y."/>
            <person name="Wang K."/>
            <person name="Zhou Z."/>
            <person name="Wang C."/>
            <person name="Geng S."/>
            <person name="Li B."/>
            <person name="Dong Q."/>
            <person name="Hou Y."/>
            <person name="Wang H."/>
            <person name="Ai P."/>
            <person name="Liu Z."/>
            <person name="Yi F."/>
            <person name="Sun M."/>
            <person name="An G."/>
            <person name="Cheng J."/>
            <person name="Zhang Y."/>
            <person name="Shi Q."/>
            <person name="Xie Y."/>
            <person name="Shi X."/>
            <person name="Chang Y."/>
            <person name="Huang F."/>
            <person name="Chen Y."/>
            <person name="Hong S."/>
            <person name="Mi L."/>
            <person name="Sun Q."/>
            <person name="Zhang L."/>
            <person name="Zhou B."/>
            <person name="Peng R."/>
            <person name="Zhang X."/>
            <person name="Liu F."/>
        </authorList>
    </citation>
    <scope>NUCLEOTIDE SEQUENCE [LARGE SCALE GENOMIC DNA]</scope>
    <source>
        <strain evidence="2">cv. PA1801</strain>
    </source>
</reference>
<dbReference type="PANTHER" id="PTHR15503:SF45">
    <property type="entry name" value="RNA-DIRECTED DNA POLYMERASE HOMOLOG"/>
    <property type="match status" value="1"/>
</dbReference>
<dbReference type="InterPro" id="IPR043502">
    <property type="entry name" value="DNA/RNA_pol_sf"/>
</dbReference>
<evidence type="ECO:0000313" key="1">
    <source>
        <dbReference type="EMBL" id="KAA3461632.1"/>
    </source>
</evidence>
<dbReference type="OrthoDB" id="1731756at2759"/>
<dbReference type="PANTHER" id="PTHR15503">
    <property type="entry name" value="LDOC1 RELATED"/>
    <property type="match status" value="1"/>
</dbReference>
<dbReference type="Gene3D" id="3.10.10.10">
    <property type="entry name" value="HIV Type 1 Reverse Transcriptase, subunit A, domain 1"/>
    <property type="match status" value="1"/>
</dbReference>
<dbReference type="SUPFAM" id="SSF56672">
    <property type="entry name" value="DNA/RNA polymerases"/>
    <property type="match status" value="1"/>
</dbReference>
<organism evidence="1 2">
    <name type="scientific">Gossypium australe</name>
    <dbReference type="NCBI Taxonomy" id="47621"/>
    <lineage>
        <taxon>Eukaryota</taxon>
        <taxon>Viridiplantae</taxon>
        <taxon>Streptophyta</taxon>
        <taxon>Embryophyta</taxon>
        <taxon>Tracheophyta</taxon>
        <taxon>Spermatophyta</taxon>
        <taxon>Magnoliopsida</taxon>
        <taxon>eudicotyledons</taxon>
        <taxon>Gunneridae</taxon>
        <taxon>Pentapetalae</taxon>
        <taxon>rosids</taxon>
        <taxon>malvids</taxon>
        <taxon>Malvales</taxon>
        <taxon>Malvaceae</taxon>
        <taxon>Malvoideae</taxon>
        <taxon>Gossypium</taxon>
    </lineage>
</organism>
<dbReference type="Pfam" id="PF08284">
    <property type="entry name" value="RVP_2"/>
    <property type="match status" value="1"/>
</dbReference>
<keyword evidence="2" id="KW-1185">Reference proteome</keyword>
<name>A0A5B6UYR1_9ROSI</name>
<evidence type="ECO:0000313" key="2">
    <source>
        <dbReference type="Proteomes" id="UP000325315"/>
    </source>
</evidence>
<accession>A0A5B6UYR1</accession>
<dbReference type="Gene3D" id="3.30.70.270">
    <property type="match status" value="1"/>
</dbReference>
<protein>
    <submittedName>
        <fullName evidence="1">DNA/RNA polymerases superfamily protein</fullName>
    </submittedName>
</protein>